<reference evidence="3" key="1">
    <citation type="journal article" date="2019" name="Int. J. Syst. Evol. Microbiol.">
        <title>The Global Catalogue of Microorganisms (GCM) 10K type strain sequencing project: providing services to taxonomists for standard genome sequencing and annotation.</title>
        <authorList>
            <consortium name="The Broad Institute Genomics Platform"/>
            <consortium name="The Broad Institute Genome Sequencing Center for Infectious Disease"/>
            <person name="Wu L."/>
            <person name="Ma J."/>
        </authorList>
    </citation>
    <scope>NUCLEOTIDE SEQUENCE [LARGE SCALE GENOMIC DNA]</scope>
    <source>
        <strain evidence="3">CGMCC 1.12371</strain>
    </source>
</reference>
<proteinExistence type="predicted"/>
<evidence type="ECO:0000259" key="1">
    <source>
        <dbReference type="PROSITE" id="PS50943"/>
    </source>
</evidence>
<organism evidence="2 3">
    <name type="scientific">Hydrogenophaga atypica</name>
    <dbReference type="NCBI Taxonomy" id="249409"/>
    <lineage>
        <taxon>Bacteria</taxon>
        <taxon>Pseudomonadati</taxon>
        <taxon>Pseudomonadota</taxon>
        <taxon>Betaproteobacteria</taxon>
        <taxon>Burkholderiales</taxon>
        <taxon>Comamonadaceae</taxon>
        <taxon>Hydrogenophaga</taxon>
    </lineage>
</organism>
<dbReference type="Gene3D" id="1.10.260.40">
    <property type="entry name" value="lambda repressor-like DNA-binding domains"/>
    <property type="match status" value="1"/>
</dbReference>
<comment type="caution">
    <text evidence="2">The sequence shown here is derived from an EMBL/GenBank/DDBJ whole genome shotgun (WGS) entry which is preliminary data.</text>
</comment>
<dbReference type="PROSITE" id="PS50943">
    <property type="entry name" value="HTH_CROC1"/>
    <property type="match status" value="1"/>
</dbReference>
<feature type="domain" description="HTH cro/C1-type" evidence="1">
    <location>
        <begin position="14"/>
        <end position="66"/>
    </location>
</feature>
<evidence type="ECO:0000313" key="2">
    <source>
        <dbReference type="EMBL" id="MFC7411751.1"/>
    </source>
</evidence>
<dbReference type="SUPFAM" id="SSF47413">
    <property type="entry name" value="lambda repressor-like DNA-binding domains"/>
    <property type="match status" value="1"/>
</dbReference>
<dbReference type="CDD" id="cd00093">
    <property type="entry name" value="HTH_XRE"/>
    <property type="match status" value="1"/>
</dbReference>
<dbReference type="Pfam" id="PF01381">
    <property type="entry name" value="HTH_3"/>
    <property type="match status" value="1"/>
</dbReference>
<gene>
    <name evidence="2" type="ORF">ACFQPB_23120</name>
</gene>
<sequence>MQTDSTCNNFGAALKAVRTLKRLTQEDFGELSSRTYVSTLERGLKSPTLSKIDELAEVLGVHPLTLLTLAYAKNPNRVATSLVIQEVDLELNGLFKGG</sequence>
<dbReference type="InterPro" id="IPR001387">
    <property type="entry name" value="Cro/C1-type_HTH"/>
</dbReference>
<evidence type="ECO:0000313" key="3">
    <source>
        <dbReference type="Proteomes" id="UP001596501"/>
    </source>
</evidence>
<keyword evidence="3" id="KW-1185">Reference proteome</keyword>
<dbReference type="Proteomes" id="UP001596501">
    <property type="component" value="Unassembled WGS sequence"/>
</dbReference>
<dbReference type="RefSeq" id="WP_382228581.1">
    <property type="nucleotide sequence ID" value="NZ_JBHTCA010000047.1"/>
</dbReference>
<protein>
    <submittedName>
        <fullName evidence="2">Helix-turn-helix domain-containing protein</fullName>
    </submittedName>
</protein>
<dbReference type="SMART" id="SM00530">
    <property type="entry name" value="HTH_XRE"/>
    <property type="match status" value="1"/>
</dbReference>
<dbReference type="EMBL" id="JBHTCA010000047">
    <property type="protein sequence ID" value="MFC7411751.1"/>
    <property type="molecule type" value="Genomic_DNA"/>
</dbReference>
<dbReference type="InterPro" id="IPR010982">
    <property type="entry name" value="Lambda_DNA-bd_dom_sf"/>
</dbReference>
<accession>A0ABW2QRQ5</accession>
<name>A0ABW2QRQ5_9BURK</name>